<comment type="catalytic activity">
    <reaction evidence="8">
        <text>alpha-D-glucosaminyl-[heparan sulfate](n) + 3'-phosphoadenylyl sulfate = 6-sulfo-alpha-D-glucosaminyl-[heparan sulfate](n) + adenosine 3',5'-bisphosphate + H(+)</text>
        <dbReference type="Rhea" id="RHEA:56604"/>
        <dbReference type="Rhea" id="RHEA-COMP:9830"/>
        <dbReference type="Rhea" id="RHEA-COMP:14621"/>
        <dbReference type="ChEBI" id="CHEBI:15378"/>
        <dbReference type="ChEBI" id="CHEBI:58339"/>
        <dbReference type="ChEBI" id="CHEBI:58343"/>
        <dbReference type="ChEBI" id="CHEBI:58388"/>
        <dbReference type="ChEBI" id="CHEBI:140604"/>
    </reaction>
</comment>
<evidence type="ECO:0000313" key="9">
    <source>
        <dbReference type="EMBL" id="CAH1773243.1"/>
    </source>
</evidence>
<organism evidence="9 10">
    <name type="scientific">Owenia fusiformis</name>
    <name type="common">Polychaete worm</name>
    <dbReference type="NCBI Taxonomy" id="6347"/>
    <lineage>
        <taxon>Eukaryota</taxon>
        <taxon>Metazoa</taxon>
        <taxon>Spiralia</taxon>
        <taxon>Lophotrochozoa</taxon>
        <taxon>Annelida</taxon>
        <taxon>Polychaeta</taxon>
        <taxon>Sedentaria</taxon>
        <taxon>Canalipalpata</taxon>
        <taxon>Sabellida</taxon>
        <taxon>Oweniida</taxon>
        <taxon>Oweniidae</taxon>
        <taxon>Owenia</taxon>
    </lineage>
</organism>
<dbReference type="OrthoDB" id="406981at2759"/>
<evidence type="ECO:0000256" key="8">
    <source>
        <dbReference type="RuleBase" id="RU364122"/>
    </source>
</evidence>
<dbReference type="PANTHER" id="PTHR12812">
    <property type="entry name" value="HEPARAN SULFATE 6-O-SULFOTRANSFERASE 3"/>
    <property type="match status" value="1"/>
</dbReference>
<feature type="transmembrane region" description="Helical" evidence="8">
    <location>
        <begin position="27"/>
        <end position="49"/>
    </location>
</feature>
<keyword evidence="10" id="KW-1185">Reference proteome</keyword>
<keyword evidence="7" id="KW-0325">Glycoprotein</keyword>
<dbReference type="InterPro" id="IPR005331">
    <property type="entry name" value="Sulfotransferase"/>
</dbReference>
<protein>
    <recommendedName>
        <fullName evidence="8">Heparan-sulfate 6-O-sulfotransferase</fullName>
        <ecNumber evidence="8">2.8.2.-</ecNumber>
    </recommendedName>
</protein>
<keyword evidence="8" id="KW-0735">Signal-anchor</keyword>
<dbReference type="EC" id="2.8.2.-" evidence="8"/>
<keyword evidence="5 8" id="KW-1133">Transmembrane helix</keyword>
<evidence type="ECO:0000256" key="3">
    <source>
        <dbReference type="ARBA" id="ARBA00022679"/>
    </source>
</evidence>
<dbReference type="AlphaFoldDB" id="A0A8J1UA42"/>
<accession>A0A8J1UA42</accession>
<keyword evidence="3 8" id="KW-0808">Transferase</keyword>
<name>A0A8J1UA42_OWEFU</name>
<keyword evidence="4 8" id="KW-0812">Transmembrane</keyword>
<evidence type="ECO:0000256" key="5">
    <source>
        <dbReference type="ARBA" id="ARBA00022989"/>
    </source>
</evidence>
<dbReference type="Gene3D" id="3.40.50.300">
    <property type="entry name" value="P-loop containing nucleotide triphosphate hydrolases"/>
    <property type="match status" value="1"/>
</dbReference>
<dbReference type="SUPFAM" id="SSF52540">
    <property type="entry name" value="P-loop containing nucleoside triphosphate hydrolases"/>
    <property type="match status" value="1"/>
</dbReference>
<dbReference type="GO" id="GO:0016020">
    <property type="term" value="C:membrane"/>
    <property type="evidence" value="ECO:0007669"/>
    <property type="project" value="UniProtKB-SubCell"/>
</dbReference>
<evidence type="ECO:0000256" key="6">
    <source>
        <dbReference type="ARBA" id="ARBA00023136"/>
    </source>
</evidence>
<dbReference type="Pfam" id="PF03567">
    <property type="entry name" value="Sulfotransfer_2"/>
    <property type="match status" value="1"/>
</dbReference>
<evidence type="ECO:0000256" key="2">
    <source>
        <dbReference type="ARBA" id="ARBA00010109"/>
    </source>
</evidence>
<comment type="caution">
    <text evidence="9">The sequence shown here is derived from an EMBL/GenBank/DDBJ whole genome shotgun (WGS) entry which is preliminary data.</text>
</comment>
<sequence length="374" mass="43938">MIYTDITDMWPKLTDSYAARASSTAKISSFLTFWMLIYIGAILGIVTYFKYSSSRRTYNEQTVRTNEETLRDYLNNEITWHNDMDTSLIQHDIKEINKQGSFNINEDALIFFHIPKTGGTIFGWNLVKSLQLIIPCECDVQKEWGCCKCKNKNGENWMFSPVTHAWPCGVHPQWLDHASCMKDIVKKETGVPKTLYHITMLRDPIDRYISEWRMQRMCTHDWLNGTTVDPITLDEFIRCPDSSAINRQTRMLADIDQSLVKEMDDAYILERAKDTLNKMAFFGILEYQLYTQILFENTFRIKFKHSLVQLDAYQMNLLPQQEDEIIKQNSLDIELYQYAKDLMFRKVFASFGVEGPLYKDEDLDHLKMLIHNKK</sequence>
<dbReference type="InterPro" id="IPR027417">
    <property type="entry name" value="P-loop_NTPase"/>
</dbReference>
<keyword evidence="6 8" id="KW-0472">Membrane</keyword>
<dbReference type="EMBL" id="CAIIXF020000001">
    <property type="protein sequence ID" value="CAH1773243.1"/>
    <property type="molecule type" value="Genomic_DNA"/>
</dbReference>
<dbReference type="GO" id="GO:0017095">
    <property type="term" value="F:heparan sulfate 6-sulfotransferase activity"/>
    <property type="evidence" value="ECO:0007669"/>
    <property type="project" value="TreeGrafter"/>
</dbReference>
<evidence type="ECO:0000313" key="10">
    <source>
        <dbReference type="Proteomes" id="UP000749559"/>
    </source>
</evidence>
<reference evidence="9" key="1">
    <citation type="submission" date="2022-03" db="EMBL/GenBank/DDBJ databases">
        <authorList>
            <person name="Martin C."/>
        </authorList>
    </citation>
    <scope>NUCLEOTIDE SEQUENCE</scope>
</reference>
<comment type="function">
    <text evidence="8">6-O-sulfation enzyme which catalyzes the transfer of sulfate from 3'-phosphoadenosine 5'-phosphosulfate (PAPS) to position 6 of the N-sulfoglucosamine residue (GlcNS) of heparan sulfate.</text>
</comment>
<evidence type="ECO:0000256" key="4">
    <source>
        <dbReference type="ARBA" id="ARBA00022692"/>
    </source>
</evidence>
<comment type="subcellular location">
    <subcellularLocation>
        <location evidence="1">Membrane</location>
        <topology evidence="1">Single-pass membrane protein</topology>
    </subcellularLocation>
    <subcellularLocation>
        <location evidence="8">Membrane</location>
        <topology evidence="8">Single-pass type II membrane protein</topology>
    </subcellularLocation>
</comment>
<proteinExistence type="inferred from homology"/>
<dbReference type="Proteomes" id="UP000749559">
    <property type="component" value="Unassembled WGS sequence"/>
</dbReference>
<dbReference type="PANTHER" id="PTHR12812:SF0">
    <property type="entry name" value="HEPARAN-SULFATE 6-O-SULFOTRANSFERASE"/>
    <property type="match status" value="1"/>
</dbReference>
<evidence type="ECO:0000256" key="7">
    <source>
        <dbReference type="ARBA" id="ARBA00023180"/>
    </source>
</evidence>
<gene>
    <name evidence="9" type="ORF">OFUS_LOCUS867</name>
</gene>
<comment type="similarity">
    <text evidence="2 8">Belongs to the sulfotransferase 6 family.</text>
</comment>
<dbReference type="InterPro" id="IPR010635">
    <property type="entry name" value="Heparan_SO4-6-sulfoTrfase"/>
</dbReference>
<evidence type="ECO:0000256" key="1">
    <source>
        <dbReference type="ARBA" id="ARBA00004167"/>
    </source>
</evidence>